<evidence type="ECO:0000256" key="5">
    <source>
        <dbReference type="SAM" id="Phobius"/>
    </source>
</evidence>
<evidence type="ECO:0000256" key="3">
    <source>
        <dbReference type="ARBA" id="ARBA00022553"/>
    </source>
</evidence>
<dbReference type="RefSeq" id="WP_038995413.1">
    <property type="nucleotide sequence ID" value="NZ_OZ024668.1"/>
</dbReference>
<dbReference type="PROSITE" id="PS50109">
    <property type="entry name" value="HIS_KIN"/>
    <property type="match status" value="1"/>
</dbReference>
<reference evidence="7 9" key="2">
    <citation type="submission" date="2024-03" db="EMBL/GenBank/DDBJ databases">
        <authorList>
            <person name="Alaster D. Moffat"/>
            <person name="Govind Chandra"/>
            <person name="Andrew W. Truman"/>
        </authorList>
    </citation>
    <scope>NUCLEOTIDE SEQUENCE [LARGE SCALE GENOMIC DNA]</scope>
    <source>
        <strain evidence="7">PS652</strain>
    </source>
</reference>
<accession>A0A5E6PKB8</accession>
<keyword evidence="5" id="KW-0812">Transmembrane</keyword>
<dbReference type="EMBL" id="CABVHG010000002">
    <property type="protein sequence ID" value="VVM43547.1"/>
    <property type="molecule type" value="Genomic_DNA"/>
</dbReference>
<feature type="coiled-coil region" evidence="4">
    <location>
        <begin position="31"/>
        <end position="65"/>
    </location>
</feature>
<gene>
    <name evidence="8" type="primary">sasA_1</name>
    <name evidence="7" type="synonym">sasA_12</name>
    <name evidence="8" type="ORF">PS652_00397</name>
    <name evidence="7" type="ORF">PS652_02285</name>
</gene>
<dbReference type="GO" id="GO:0000155">
    <property type="term" value="F:phosphorelay sensor kinase activity"/>
    <property type="evidence" value="ECO:0007669"/>
    <property type="project" value="InterPro"/>
</dbReference>
<dbReference type="SMART" id="SM00387">
    <property type="entry name" value="HATPase_c"/>
    <property type="match status" value="1"/>
</dbReference>
<keyword evidence="4" id="KW-0175">Coiled coil</keyword>
<keyword evidence="8" id="KW-0808">Transferase</keyword>
<feature type="domain" description="Histidine kinase" evidence="6">
    <location>
        <begin position="354"/>
        <end position="599"/>
    </location>
</feature>
<dbReference type="InterPro" id="IPR004358">
    <property type="entry name" value="Sig_transdc_His_kin-like_C"/>
</dbReference>
<feature type="transmembrane region" description="Helical" evidence="5">
    <location>
        <begin position="264"/>
        <end position="286"/>
    </location>
</feature>
<evidence type="ECO:0000313" key="8">
    <source>
        <dbReference type="EMBL" id="VVM43547.1"/>
    </source>
</evidence>
<comment type="catalytic activity">
    <reaction evidence="1">
        <text>ATP + protein L-histidine = ADP + protein N-phospho-L-histidine.</text>
        <dbReference type="EC" id="2.7.13.3"/>
    </reaction>
</comment>
<dbReference type="EMBL" id="OZ024668">
    <property type="protein sequence ID" value="CAK9889456.1"/>
    <property type="molecule type" value="Genomic_DNA"/>
</dbReference>
<dbReference type="PANTHER" id="PTHR43065">
    <property type="entry name" value="SENSOR HISTIDINE KINASE"/>
    <property type="match status" value="1"/>
</dbReference>
<evidence type="ECO:0000313" key="7">
    <source>
        <dbReference type="EMBL" id="CAK9889456.1"/>
    </source>
</evidence>
<name>A0A5E6PKB8_PSEFL</name>
<keyword evidence="8" id="KW-0418">Kinase</keyword>
<dbReference type="EC" id="2.7.13.3" evidence="2"/>
<dbReference type="Gene3D" id="1.10.287.130">
    <property type="match status" value="1"/>
</dbReference>
<proteinExistence type="predicted"/>
<dbReference type="Proteomes" id="UP000326595">
    <property type="component" value="Chromosome"/>
</dbReference>
<protein>
    <recommendedName>
        <fullName evidence="2">histidine kinase</fullName>
        <ecNumber evidence="2">2.7.13.3</ecNumber>
    </recommendedName>
</protein>
<reference evidence="8" key="1">
    <citation type="submission" date="2019-09" db="EMBL/GenBank/DDBJ databases">
        <authorList>
            <person name="Chandra G."/>
            <person name="Truman W A."/>
        </authorList>
    </citation>
    <scope>NUCLEOTIDE SEQUENCE [LARGE SCALE GENOMIC DNA]</scope>
    <source>
        <strain evidence="8">PS652</strain>
    </source>
</reference>
<evidence type="ECO:0000256" key="2">
    <source>
        <dbReference type="ARBA" id="ARBA00012438"/>
    </source>
</evidence>
<evidence type="ECO:0000259" key="6">
    <source>
        <dbReference type="PROSITE" id="PS50109"/>
    </source>
</evidence>
<feature type="coiled-coil region" evidence="4">
    <location>
        <begin position="304"/>
        <end position="345"/>
    </location>
</feature>
<dbReference type="SMART" id="SM00388">
    <property type="entry name" value="HisKA"/>
    <property type="match status" value="1"/>
</dbReference>
<dbReference type="InterPro" id="IPR003594">
    <property type="entry name" value="HATPase_dom"/>
</dbReference>
<dbReference type="InterPro" id="IPR045812">
    <property type="entry name" value="DAHL"/>
</dbReference>
<dbReference type="InterPro" id="IPR005467">
    <property type="entry name" value="His_kinase_dom"/>
</dbReference>
<dbReference type="SUPFAM" id="SSF55874">
    <property type="entry name" value="ATPase domain of HSP90 chaperone/DNA topoisomerase II/histidine kinase"/>
    <property type="match status" value="1"/>
</dbReference>
<keyword evidence="5" id="KW-1133">Transmembrane helix</keyword>
<dbReference type="InterPro" id="IPR036890">
    <property type="entry name" value="HATPase_C_sf"/>
</dbReference>
<keyword evidence="5" id="KW-0472">Membrane</keyword>
<dbReference type="Pfam" id="PF19443">
    <property type="entry name" value="DAHL"/>
    <property type="match status" value="1"/>
</dbReference>
<organism evidence="8">
    <name type="scientific">Pseudomonas fluorescens</name>
    <dbReference type="NCBI Taxonomy" id="294"/>
    <lineage>
        <taxon>Bacteria</taxon>
        <taxon>Pseudomonadati</taxon>
        <taxon>Pseudomonadota</taxon>
        <taxon>Gammaproteobacteria</taxon>
        <taxon>Pseudomonadales</taxon>
        <taxon>Pseudomonadaceae</taxon>
        <taxon>Pseudomonas</taxon>
    </lineage>
</organism>
<evidence type="ECO:0000256" key="4">
    <source>
        <dbReference type="SAM" id="Coils"/>
    </source>
</evidence>
<dbReference type="SUPFAM" id="SSF47384">
    <property type="entry name" value="Homodimeric domain of signal transducing histidine kinase"/>
    <property type="match status" value="1"/>
</dbReference>
<keyword evidence="3" id="KW-0597">Phosphoprotein</keyword>
<dbReference type="Gene3D" id="3.30.565.10">
    <property type="entry name" value="Histidine kinase-like ATPase, C-terminal domain"/>
    <property type="match status" value="1"/>
</dbReference>
<evidence type="ECO:0000256" key="1">
    <source>
        <dbReference type="ARBA" id="ARBA00000085"/>
    </source>
</evidence>
<sequence length="604" mass="67896">MILTRRRSFLLLATSAALLASVLTYLYLMSKADESDTYAQARDLIRQLKQNDSQWENEILKARTAINYNYDPLVAPLLEMKRLWHTFDSIEARHQHGDTPAWRTAYAEYQQAFEDKSQRVERFKSHNAVLRNSLAFLPTAADGIQVQLGQLADADTLRLHSIATETYDLMLSSLEFAQMTTDDKAADILVGLNKLAVNKERLPEEFHAPIDTLSNHIALILREQPKVNQLLEQIEAIPLAERLDAITQMLDRDERAALLIDQRYHFYLLVFSTLLVLLLLYMAVCLMRSFAEINRVNRALVGANDELEQRVERRTQALTQASTALQREIDERKLLESQLVQSEKLASLGQLAAGVAHEVNNPIGFVSSNLGALDDYFSRLQGMLKAYREAETAIDPAVLSANLATLRTEIELDYILDDIPLLIRESKDGISRVGRIVKDLKDFSRVDSNQDWQWANLQQGIESTLNIVASELKYKADVIKDFAPLPEVECLPSQINQVIMNLVVNAAQAMGPQRGTITLRTGSDGEQVWIEVSDNGCGIPNDTLQKIFDPFYTTKPVGQGTGLGLSLSYGIIKRHLGQIRVDSEVGVGTRFRIELPVRQTHKAG</sequence>
<dbReference type="AlphaFoldDB" id="A0A5E6PKB8"/>
<dbReference type="PRINTS" id="PR00344">
    <property type="entry name" value="BCTRLSENSOR"/>
</dbReference>
<dbReference type="InterPro" id="IPR036097">
    <property type="entry name" value="HisK_dim/P_sf"/>
</dbReference>
<dbReference type="PANTHER" id="PTHR43065:SF50">
    <property type="entry name" value="HISTIDINE KINASE"/>
    <property type="match status" value="1"/>
</dbReference>
<evidence type="ECO:0000313" key="9">
    <source>
        <dbReference type="Proteomes" id="UP000326595"/>
    </source>
</evidence>
<dbReference type="InterPro" id="IPR003661">
    <property type="entry name" value="HisK_dim/P_dom"/>
</dbReference>
<dbReference type="Pfam" id="PF02518">
    <property type="entry name" value="HATPase_c"/>
    <property type="match status" value="1"/>
</dbReference>